<keyword evidence="1" id="KW-0472">Membrane</keyword>
<dbReference type="Proteomes" id="UP001239019">
    <property type="component" value="Unassembled WGS sequence"/>
</dbReference>
<evidence type="ECO:0000313" key="2">
    <source>
        <dbReference type="EMBL" id="MDQ2069913.1"/>
    </source>
</evidence>
<feature type="transmembrane region" description="Helical" evidence="1">
    <location>
        <begin position="41"/>
        <end position="63"/>
    </location>
</feature>
<keyword evidence="1" id="KW-1133">Transmembrane helix</keyword>
<gene>
    <name evidence="2" type="ORF">RBH19_08510</name>
</gene>
<evidence type="ECO:0000313" key="3">
    <source>
        <dbReference type="Proteomes" id="UP001239019"/>
    </source>
</evidence>
<keyword evidence="3" id="KW-1185">Reference proteome</keyword>
<dbReference type="EMBL" id="JAVDDT010000004">
    <property type="protein sequence ID" value="MDQ2069913.1"/>
    <property type="molecule type" value="Genomic_DNA"/>
</dbReference>
<feature type="transmembrane region" description="Helical" evidence="1">
    <location>
        <begin position="112"/>
        <end position="133"/>
    </location>
</feature>
<sequence>MDIASQILIVGGTTLLTFGLFMGIPMVLVRNRSAQAPRYLFAAHLVPIIQGGLLLALTIALDYASLPPWLATMTAAFLVGGMALFVAGLALNWLQGIKDAFAENAVGGKVSALGLPFVLSGGVFLLAGVYFRVLA</sequence>
<protein>
    <recommendedName>
        <fullName evidence="4">DUF350 domain-containing protein</fullName>
    </recommendedName>
</protein>
<dbReference type="RefSeq" id="WP_306728406.1">
    <property type="nucleotide sequence ID" value="NZ_JAVDDT010000004.1"/>
</dbReference>
<keyword evidence="1" id="KW-0812">Transmembrane</keyword>
<name>A0ABU0W837_9GAMM</name>
<feature type="transmembrane region" description="Helical" evidence="1">
    <location>
        <begin position="6"/>
        <end position="29"/>
    </location>
</feature>
<reference evidence="2 3" key="1">
    <citation type="submission" date="2023-08" db="EMBL/GenBank/DDBJ databases">
        <title>Whole-genome sequencing of halo(alkali)philic microorganisms from hypersaline lakes.</title>
        <authorList>
            <person name="Sorokin D.Y."/>
            <person name="Abbas B."/>
            <person name="Merkel A.Y."/>
        </authorList>
    </citation>
    <scope>NUCLEOTIDE SEQUENCE [LARGE SCALE GENOMIC DNA]</scope>
    <source>
        <strain evidence="2 3">AB-CW4</strain>
    </source>
</reference>
<comment type="caution">
    <text evidence="2">The sequence shown here is derived from an EMBL/GenBank/DDBJ whole genome shotgun (WGS) entry which is preliminary data.</text>
</comment>
<accession>A0ABU0W837</accession>
<evidence type="ECO:0000256" key="1">
    <source>
        <dbReference type="SAM" id="Phobius"/>
    </source>
</evidence>
<feature type="transmembrane region" description="Helical" evidence="1">
    <location>
        <begin position="69"/>
        <end position="91"/>
    </location>
</feature>
<proteinExistence type="predicted"/>
<evidence type="ECO:0008006" key="4">
    <source>
        <dbReference type="Google" id="ProtNLM"/>
    </source>
</evidence>
<organism evidence="2 3">
    <name type="scientific">Natronospira bacteriovora</name>
    <dbReference type="NCBI Taxonomy" id="3069753"/>
    <lineage>
        <taxon>Bacteria</taxon>
        <taxon>Pseudomonadati</taxon>
        <taxon>Pseudomonadota</taxon>
        <taxon>Gammaproteobacteria</taxon>
        <taxon>Natronospirales</taxon>
        <taxon>Natronospiraceae</taxon>
        <taxon>Natronospira</taxon>
    </lineage>
</organism>